<keyword evidence="3" id="KW-0274">FAD</keyword>
<accession>A0A7W7PWX0</accession>
<dbReference type="AlphaFoldDB" id="A0A7W7PWX0"/>
<evidence type="ECO:0000259" key="4">
    <source>
        <dbReference type="Pfam" id="PF01494"/>
    </source>
</evidence>
<dbReference type="Pfam" id="PF21274">
    <property type="entry name" value="Rng_hyd_C"/>
    <property type="match status" value="1"/>
</dbReference>
<dbReference type="EMBL" id="JACHJI010000019">
    <property type="protein sequence ID" value="MBB4902779.1"/>
    <property type="molecule type" value="Genomic_DNA"/>
</dbReference>
<dbReference type="Gene3D" id="3.30.70.2450">
    <property type="match status" value="1"/>
</dbReference>
<comment type="caution">
    <text evidence="5">The sequence shown here is derived from an EMBL/GenBank/DDBJ whole genome shotgun (WGS) entry which is preliminary data.</text>
</comment>
<dbReference type="PANTHER" id="PTHR43004:SF19">
    <property type="entry name" value="BINDING MONOOXYGENASE, PUTATIVE (JCVI)-RELATED"/>
    <property type="match status" value="1"/>
</dbReference>
<gene>
    <name evidence="5" type="ORF">FHS37_006876</name>
</gene>
<dbReference type="RefSeq" id="WP_308436737.1">
    <property type="nucleotide sequence ID" value="NZ_BMTI01000044.1"/>
</dbReference>
<dbReference type="InterPro" id="IPR050641">
    <property type="entry name" value="RIFMO-like"/>
</dbReference>
<dbReference type="Gene3D" id="3.50.50.60">
    <property type="entry name" value="FAD/NAD(P)-binding domain"/>
    <property type="match status" value="1"/>
</dbReference>
<sequence>MRTQVVVVGGGPVGMFLACELAEYGVRTLVIEAENAVSDRPKATTLHARTVQCLVRRGHLGELLSAGDPGAAGLVSSPFHFAGIPGLVVSAPASEPEPILKCPQDELERLFERRARAAGARILRGHRVTEVRQEPDGVHVTAEGPGGRVDCTAGHLVGADGARSTVREQTGITSRTYPATVSAMAGDVRLVEPDALRPGWHRTPRGWIVVKDAPDGGIRLRTLNCAGAHGARHQPLTLQELQREVSWIAGRDIAMTSPRWLSRFSDFSRLADSYRAGRVLLAGDAAHLHFPIGGQGLSTGLLDAVNLGWKLAFTVLGTAGGGLLDTYDRERRPAAQRVIDNTRAQLAVMRPDPGLDPLRALFAELLAGGGESGVLGSMISAQDTVLPPRTADASPWEGRFLHNVALTTREGSTDVIGLLRAGRPLLLLFGERGGSRPEQAGERYEQLRVVHAEPLPELPCDALLVRPDGYIAWAPGGEDLLSALSAYFGGGTRDGDLVGSVPAGRVD</sequence>
<dbReference type="InterPro" id="IPR002938">
    <property type="entry name" value="FAD-bd"/>
</dbReference>
<dbReference type="SUPFAM" id="SSF51905">
    <property type="entry name" value="FAD/NAD(P)-binding domain"/>
    <property type="match status" value="1"/>
</dbReference>
<dbReference type="Proteomes" id="UP000579523">
    <property type="component" value="Unassembled WGS sequence"/>
</dbReference>
<comment type="cofactor">
    <cofactor evidence="1">
        <name>FAD</name>
        <dbReference type="ChEBI" id="CHEBI:57692"/>
    </cofactor>
</comment>
<dbReference type="GO" id="GO:0071949">
    <property type="term" value="F:FAD binding"/>
    <property type="evidence" value="ECO:0007669"/>
    <property type="project" value="InterPro"/>
</dbReference>
<evidence type="ECO:0000256" key="3">
    <source>
        <dbReference type="ARBA" id="ARBA00022827"/>
    </source>
</evidence>
<dbReference type="PANTHER" id="PTHR43004">
    <property type="entry name" value="TRK SYSTEM POTASSIUM UPTAKE PROTEIN"/>
    <property type="match status" value="1"/>
</dbReference>
<reference evidence="5 6" key="1">
    <citation type="submission" date="2020-08" db="EMBL/GenBank/DDBJ databases">
        <title>Genomic Encyclopedia of Type Strains, Phase III (KMG-III): the genomes of soil and plant-associated and newly described type strains.</title>
        <authorList>
            <person name="Whitman W."/>
        </authorList>
    </citation>
    <scope>NUCLEOTIDE SEQUENCE [LARGE SCALE GENOMIC DNA]</scope>
    <source>
        <strain evidence="5 6">CECT 3273</strain>
    </source>
</reference>
<keyword evidence="2" id="KW-0285">Flavoprotein</keyword>
<dbReference type="Pfam" id="PF01494">
    <property type="entry name" value="FAD_binding_3"/>
    <property type="match status" value="1"/>
</dbReference>
<evidence type="ECO:0000256" key="2">
    <source>
        <dbReference type="ARBA" id="ARBA00022630"/>
    </source>
</evidence>
<proteinExistence type="predicted"/>
<evidence type="ECO:0000256" key="1">
    <source>
        <dbReference type="ARBA" id="ARBA00001974"/>
    </source>
</evidence>
<protein>
    <submittedName>
        <fullName evidence="5">2-polyprenyl-6-methoxyphenol hydroxylase-like FAD-dependent oxidoreductase</fullName>
    </submittedName>
</protein>
<feature type="domain" description="FAD-binding" evidence="4">
    <location>
        <begin position="2"/>
        <end position="342"/>
    </location>
</feature>
<name>A0A7W7PWX0_9ACTN</name>
<dbReference type="Gene3D" id="3.40.30.120">
    <property type="match status" value="1"/>
</dbReference>
<dbReference type="PROSITE" id="PS51257">
    <property type="entry name" value="PROKAR_LIPOPROTEIN"/>
    <property type="match status" value="1"/>
</dbReference>
<organism evidence="5 6">
    <name type="scientific">Streptomyces griseomycini</name>
    <dbReference type="NCBI Taxonomy" id="66895"/>
    <lineage>
        <taxon>Bacteria</taxon>
        <taxon>Bacillati</taxon>
        <taxon>Actinomycetota</taxon>
        <taxon>Actinomycetes</taxon>
        <taxon>Kitasatosporales</taxon>
        <taxon>Streptomycetaceae</taxon>
        <taxon>Streptomyces</taxon>
    </lineage>
</organism>
<evidence type="ECO:0000313" key="5">
    <source>
        <dbReference type="EMBL" id="MBB4902779.1"/>
    </source>
</evidence>
<keyword evidence="6" id="KW-1185">Reference proteome</keyword>
<dbReference type="InterPro" id="IPR036188">
    <property type="entry name" value="FAD/NAD-bd_sf"/>
</dbReference>
<dbReference type="PRINTS" id="PR00420">
    <property type="entry name" value="RNGMNOXGNASE"/>
</dbReference>
<evidence type="ECO:0000313" key="6">
    <source>
        <dbReference type="Proteomes" id="UP000579523"/>
    </source>
</evidence>
<dbReference type="GO" id="GO:0016709">
    <property type="term" value="F:oxidoreductase activity, acting on paired donors, with incorporation or reduction of molecular oxygen, NAD(P)H as one donor, and incorporation of one atom of oxygen"/>
    <property type="evidence" value="ECO:0007669"/>
    <property type="project" value="UniProtKB-ARBA"/>
</dbReference>